<organism evidence="1 2">
    <name type="scientific">Vibrio algicola</name>
    <dbReference type="NCBI Taxonomy" id="2662262"/>
    <lineage>
        <taxon>Bacteria</taxon>
        <taxon>Pseudomonadati</taxon>
        <taxon>Pseudomonadota</taxon>
        <taxon>Gammaproteobacteria</taxon>
        <taxon>Vibrionales</taxon>
        <taxon>Vibrionaceae</taxon>
        <taxon>Vibrio</taxon>
    </lineage>
</organism>
<dbReference type="Proteomes" id="UP000348942">
    <property type="component" value="Chromosome 2"/>
</dbReference>
<gene>
    <name evidence="1" type="ORF">GFB47_14570</name>
</gene>
<proteinExistence type="predicted"/>
<sequence>MEKPLSIKLHALLSSEFPNSSQNLAKFARSKKYKELKSNYRIYRIGGDLYIAYKSDEEWLCGAKLIRVACGYFETFASLTPSYEDVTEWFISEYSQKGMCAYTDMRHEWHQGAHEEELEDGETRTCFHCGKTEALKSKMVREIWWE</sequence>
<reference evidence="1 2" key="1">
    <citation type="submission" date="2019-10" db="EMBL/GenBank/DDBJ databases">
        <title>Vibrio sp. nov., isolated from Coralline algae surface.</title>
        <authorList>
            <person name="Geng Y."/>
            <person name="Zhang X."/>
        </authorList>
    </citation>
    <scope>NUCLEOTIDE SEQUENCE [LARGE SCALE GENOMIC DNA]</scope>
    <source>
        <strain evidence="1 2">SM1977</strain>
    </source>
</reference>
<accession>A0A5Q0TIF7</accession>
<keyword evidence="2" id="KW-1185">Reference proteome</keyword>
<dbReference type="AlphaFoldDB" id="A0A5Q0TIF7"/>
<protein>
    <submittedName>
        <fullName evidence="1">Uncharacterized protein</fullName>
    </submittedName>
</protein>
<name>A0A5Q0TIF7_9VIBR</name>
<dbReference type="EMBL" id="CP045700">
    <property type="protein sequence ID" value="QGA66630.1"/>
    <property type="molecule type" value="Genomic_DNA"/>
</dbReference>
<evidence type="ECO:0000313" key="2">
    <source>
        <dbReference type="Proteomes" id="UP000348942"/>
    </source>
</evidence>
<evidence type="ECO:0000313" key="1">
    <source>
        <dbReference type="EMBL" id="QGA66630.1"/>
    </source>
</evidence>
<dbReference type="RefSeq" id="WP_153448763.1">
    <property type="nucleotide sequence ID" value="NZ_CP045700.1"/>
</dbReference>